<dbReference type="InterPro" id="IPR025160">
    <property type="entry name" value="AATF"/>
</dbReference>
<feature type="domain" description="Apoptosis-antagonizing transcription factor C-terminal" evidence="3">
    <location>
        <begin position="373"/>
        <end position="456"/>
    </location>
</feature>
<organism evidence="5 6">
    <name type="scientific">Cryptolaemus montrouzieri</name>
    <dbReference type="NCBI Taxonomy" id="559131"/>
    <lineage>
        <taxon>Eukaryota</taxon>
        <taxon>Metazoa</taxon>
        <taxon>Ecdysozoa</taxon>
        <taxon>Arthropoda</taxon>
        <taxon>Hexapoda</taxon>
        <taxon>Insecta</taxon>
        <taxon>Pterygota</taxon>
        <taxon>Neoptera</taxon>
        <taxon>Endopterygota</taxon>
        <taxon>Coleoptera</taxon>
        <taxon>Polyphaga</taxon>
        <taxon>Cucujiformia</taxon>
        <taxon>Coccinelloidea</taxon>
        <taxon>Coccinellidae</taxon>
        <taxon>Scymninae</taxon>
        <taxon>Scymnini</taxon>
        <taxon>Cryptolaemus</taxon>
    </lineage>
</organism>
<feature type="region of interest" description="Disordered" evidence="2">
    <location>
        <begin position="241"/>
        <end position="274"/>
    </location>
</feature>
<dbReference type="AlphaFoldDB" id="A0ABD2PB88"/>
<evidence type="ECO:0008006" key="7">
    <source>
        <dbReference type="Google" id="ProtNLM"/>
    </source>
</evidence>
<keyword evidence="6" id="KW-1185">Reference proteome</keyword>
<comment type="caution">
    <text evidence="5">The sequence shown here is derived from an EMBL/GenBank/DDBJ whole genome shotgun (WGS) entry which is preliminary data.</text>
</comment>
<evidence type="ECO:0000256" key="2">
    <source>
        <dbReference type="SAM" id="MobiDB-lite"/>
    </source>
</evidence>
<gene>
    <name evidence="5" type="ORF">HHI36_002478</name>
</gene>
<dbReference type="Pfam" id="PF13339">
    <property type="entry name" value="AATF-Che1"/>
    <property type="match status" value="1"/>
</dbReference>
<dbReference type="PANTHER" id="PTHR15565">
    <property type="entry name" value="AATF PROTEIN APOPTOSIS ANTAGONIZING TRANSCRIPTION FACTOR"/>
    <property type="match status" value="1"/>
</dbReference>
<reference evidence="5 6" key="1">
    <citation type="journal article" date="2021" name="BMC Biol.">
        <title>Horizontally acquired antibacterial genes associated with adaptive radiation of ladybird beetles.</title>
        <authorList>
            <person name="Li H.S."/>
            <person name="Tang X.F."/>
            <person name="Huang Y.H."/>
            <person name="Xu Z.Y."/>
            <person name="Chen M.L."/>
            <person name="Du X.Y."/>
            <person name="Qiu B.Y."/>
            <person name="Chen P.T."/>
            <person name="Zhang W."/>
            <person name="Slipinski A."/>
            <person name="Escalona H.E."/>
            <person name="Waterhouse R.M."/>
            <person name="Zwick A."/>
            <person name="Pang H."/>
        </authorList>
    </citation>
    <scope>NUCLEOTIDE SEQUENCE [LARGE SCALE GENOMIC DNA]</scope>
    <source>
        <strain evidence="5">SYSU2018</strain>
    </source>
</reference>
<dbReference type="Pfam" id="PF08164">
    <property type="entry name" value="TRAUB"/>
    <property type="match status" value="1"/>
</dbReference>
<accession>A0ABD2PB88</accession>
<feature type="region of interest" description="Disordered" evidence="2">
    <location>
        <begin position="38"/>
        <end position="142"/>
    </location>
</feature>
<evidence type="ECO:0000313" key="5">
    <source>
        <dbReference type="EMBL" id="KAL3288026.1"/>
    </source>
</evidence>
<evidence type="ECO:0000256" key="1">
    <source>
        <dbReference type="ARBA" id="ARBA00008966"/>
    </source>
</evidence>
<feature type="compositionally biased region" description="Acidic residues" evidence="2">
    <location>
        <begin position="250"/>
        <end position="269"/>
    </location>
</feature>
<dbReference type="InterPro" id="IPR012617">
    <property type="entry name" value="AATF_C"/>
</dbReference>
<dbReference type="Proteomes" id="UP001516400">
    <property type="component" value="Unassembled WGS sequence"/>
</dbReference>
<dbReference type="PANTHER" id="PTHR15565:SF0">
    <property type="entry name" value="PROTEIN AATF"/>
    <property type="match status" value="1"/>
</dbReference>
<dbReference type="InterPro" id="IPR039223">
    <property type="entry name" value="AATF/Bfr2"/>
</dbReference>
<name>A0ABD2PB88_9CUCU</name>
<evidence type="ECO:0000259" key="4">
    <source>
        <dbReference type="Pfam" id="PF13339"/>
    </source>
</evidence>
<evidence type="ECO:0000259" key="3">
    <source>
        <dbReference type="Pfam" id="PF08164"/>
    </source>
</evidence>
<feature type="domain" description="AATF leucine zipper-containing" evidence="4">
    <location>
        <begin position="153"/>
        <end position="307"/>
    </location>
</feature>
<feature type="compositionally biased region" description="Acidic residues" evidence="2">
    <location>
        <begin position="90"/>
        <end position="106"/>
    </location>
</feature>
<evidence type="ECO:0000313" key="6">
    <source>
        <dbReference type="Proteomes" id="UP001516400"/>
    </source>
</evidence>
<protein>
    <recommendedName>
        <fullName evidence="7">Protein AATF</fullName>
    </recommendedName>
</protein>
<dbReference type="EMBL" id="JABFTP020000185">
    <property type="protein sequence ID" value="KAL3288026.1"/>
    <property type="molecule type" value="Genomic_DNA"/>
</dbReference>
<sequence length="462" mass="53528">MAKKVKNKESISENIANLLNSAPAGFDVDEEEIDQTTAKILTNDSSDEDVDEAPIERSKIRAQNVDLLESLDKKYAGKVGSRKRLRESSEESENDEDFDQDIENGEEEHSSESNETDNEEHGESGDEYNSNSENDEGESNFKHFKDTNIDEQISKGVCVKNQLNLWESLLETRIQLQKCVAASNKMPIGDNFNELCQNSGDEFKNKLLETKKSVSNVLDKMMSLQMLLVKKYPETKRVMLENQKDKENIDASDEEITSEDDVSESEDEKEPVLKRLKKNHEYENTIAKQHEMYRNFRDPTIQKWNDKSRIGTASKNNNSHTILKQIEHILCDKSKLIKKTQLKKSNYRILGDSEDDDDNEMYNENIYDDDDFYHQLLHELIEFKSSDVTDPVQLGRQWIQLQSMRSKMKRKIDTKATKGRKIRYAVHSKLVNFMAPIEYRNSWTYEAKKELFGSLFGKKQIS</sequence>
<proteinExistence type="inferred from homology"/>
<comment type="similarity">
    <text evidence="1">Belongs to the AATF family.</text>
</comment>